<evidence type="ECO:0000256" key="9">
    <source>
        <dbReference type="ARBA" id="ARBA00022741"/>
    </source>
</evidence>
<dbReference type="Gene3D" id="3.30.470.20">
    <property type="entry name" value="ATP-grasp fold, B domain"/>
    <property type="match status" value="1"/>
</dbReference>
<dbReference type="InterPro" id="IPR018274">
    <property type="entry name" value="PEP_util_AS"/>
</dbReference>
<evidence type="ECO:0000256" key="2">
    <source>
        <dbReference type="ARBA" id="ARBA00002988"/>
    </source>
</evidence>
<dbReference type="Gene3D" id="3.30.1490.20">
    <property type="entry name" value="ATP-grasp fold, A domain"/>
    <property type="match status" value="1"/>
</dbReference>
<comment type="cofactor">
    <cofactor evidence="1 15">
        <name>Mg(2+)</name>
        <dbReference type="ChEBI" id="CHEBI:18420"/>
    </cofactor>
</comment>
<accession>A0ABY2QLQ3</accession>
<evidence type="ECO:0000256" key="7">
    <source>
        <dbReference type="ARBA" id="ARBA00022679"/>
    </source>
</evidence>
<evidence type="ECO:0000313" key="19">
    <source>
        <dbReference type="EMBL" id="THG40718.1"/>
    </source>
</evidence>
<dbReference type="InterPro" id="IPR008279">
    <property type="entry name" value="PEP-util_enz_mobile_dom"/>
</dbReference>
<dbReference type="EC" id="2.7.9.2" evidence="5 15"/>
<dbReference type="InterPro" id="IPR023151">
    <property type="entry name" value="PEP_util_CS"/>
</dbReference>
<evidence type="ECO:0000256" key="13">
    <source>
        <dbReference type="ARBA" id="ARBA00033470"/>
    </source>
</evidence>
<evidence type="ECO:0000256" key="12">
    <source>
        <dbReference type="ARBA" id="ARBA00022842"/>
    </source>
</evidence>
<dbReference type="InterPro" id="IPR006319">
    <property type="entry name" value="PEP_synth"/>
</dbReference>
<dbReference type="InterPro" id="IPR013815">
    <property type="entry name" value="ATP_grasp_subdomain_1"/>
</dbReference>
<evidence type="ECO:0000256" key="4">
    <source>
        <dbReference type="ARBA" id="ARBA00007837"/>
    </source>
</evidence>
<dbReference type="EMBL" id="SSTI01000004">
    <property type="protein sequence ID" value="THG40718.1"/>
    <property type="molecule type" value="Genomic_DNA"/>
</dbReference>
<keyword evidence="11 15" id="KW-0067">ATP-binding</keyword>
<comment type="similarity">
    <text evidence="4 15">Belongs to the PEP-utilizing enzyme family.</text>
</comment>
<dbReference type="InterPro" id="IPR015813">
    <property type="entry name" value="Pyrv/PenolPyrv_kinase-like_dom"/>
</dbReference>
<dbReference type="SUPFAM" id="SSF56059">
    <property type="entry name" value="Glutathione synthetase ATP-binding domain-like"/>
    <property type="match status" value="1"/>
</dbReference>
<keyword evidence="9 15" id="KW-0547">Nucleotide-binding</keyword>
<dbReference type="Proteomes" id="UP000308038">
    <property type="component" value="Unassembled WGS sequence"/>
</dbReference>
<evidence type="ECO:0000256" key="5">
    <source>
        <dbReference type="ARBA" id="ARBA00011996"/>
    </source>
</evidence>
<dbReference type="PROSITE" id="PS00370">
    <property type="entry name" value="PEP_ENZYMES_PHOS_SITE"/>
    <property type="match status" value="1"/>
</dbReference>
<feature type="domain" description="Pyruvate phosphate dikinase AMP/ATP-binding" evidence="17">
    <location>
        <begin position="29"/>
        <end position="354"/>
    </location>
</feature>
<evidence type="ECO:0000256" key="1">
    <source>
        <dbReference type="ARBA" id="ARBA00001946"/>
    </source>
</evidence>
<evidence type="ECO:0000259" key="18">
    <source>
        <dbReference type="Pfam" id="PF02896"/>
    </source>
</evidence>
<reference evidence="19 20" key="1">
    <citation type="submission" date="2019-04" db="EMBL/GenBank/DDBJ databases">
        <title>Microbes associate with the intestines of laboratory mice.</title>
        <authorList>
            <person name="Navarre W."/>
            <person name="Wong E."/>
            <person name="Huang K.C."/>
            <person name="Tropini C."/>
            <person name="Ng K."/>
            <person name="Yu B."/>
        </authorList>
    </citation>
    <scope>NUCLEOTIDE SEQUENCE [LARGE SCALE GENOMIC DNA]</scope>
    <source>
        <strain evidence="19 20">NM83_B4-11</strain>
    </source>
</reference>
<evidence type="ECO:0000256" key="14">
    <source>
        <dbReference type="ARBA" id="ARBA00047700"/>
    </source>
</evidence>
<dbReference type="Gene3D" id="3.20.20.60">
    <property type="entry name" value="Phosphoenolpyruvate-binding domains"/>
    <property type="match status" value="1"/>
</dbReference>
<dbReference type="Pfam" id="PF01326">
    <property type="entry name" value="PPDK_N"/>
    <property type="match status" value="1"/>
</dbReference>
<sequence>MIDGVARDQASQPARLVVALDELRATDVPLVGGKNASLGEMLHELKSQGIRVPDGFATTADAYRYLLSAADLGGQIAEAIGAMRGGRATLADTGEAIRMHLLEADLPGPLADAIVGAYRDLGRRHGIARPSVAVRSSATAEDLPDASFAGQQETFLNVRGERALLEACRRCYASLFTNRAISYREAKGFDHQSVALSIGVQLMVRSDLAGSGVMFTLDPETGFPNVAVVSAAWGLGETVVQGSVDPDIFTVFKPLANDSRFVPIVEHKLGAKAQKMIFHQGGSARTKTVDTSRIERASFVLNDAEVLQLTRWAVLIEQHYGRPMDIEWAKDGETQELFIVQARPETVQSARRGEVVRTWHLKEKGPVLTTGAAVGDMICSGEACIIRSPADIGSFRDGSILVAETTDPDWVPIMRRAAGIITDHGGTTSHAAIVSRELGVPAVVGTGDATSLIADGAEITLSCGEGDIGKVYAGELAYTIDEIAVADLPHVHTELMINSGDPAQAFRWWRLPIQGVGLARMEFIVSTLIKVHPMALIHPDQVTDENDRRAIDRLIAGHSSGADFFVETLASGIAKIAAGQMPKPVIVRLSDFKTNEYRHLLGGAAFEPVEANPMLGFRGASRYAHPRYRDGFALECRALRRAREKLGMTNIIVMVPFCRTIMEAEAVLAEMSRHGLERSDGGLQIYMMCEIPSNVVLAEEFSQRFDGFSIGSNDLTQLVLGADRDSDLLSTLFDERDPAVLRTISDFIRRAHAAGRKVGICGQAPSDHPEFAAFLVGEKIDSISLNPDSFVRTLGHVAKAEATFAGA</sequence>
<evidence type="ECO:0000259" key="16">
    <source>
        <dbReference type="Pfam" id="PF00391"/>
    </source>
</evidence>
<dbReference type="Pfam" id="PF02896">
    <property type="entry name" value="PEP-utilizers_C"/>
    <property type="match status" value="1"/>
</dbReference>
<dbReference type="NCBIfam" id="TIGR01418">
    <property type="entry name" value="PEP_synth"/>
    <property type="match status" value="1"/>
</dbReference>
<evidence type="ECO:0000256" key="11">
    <source>
        <dbReference type="ARBA" id="ARBA00022840"/>
    </source>
</evidence>
<dbReference type="InterPro" id="IPR040442">
    <property type="entry name" value="Pyrv_kinase-like_dom_sf"/>
</dbReference>
<dbReference type="InterPro" id="IPR002192">
    <property type="entry name" value="PPDK_AMP/ATP-bd"/>
</dbReference>
<feature type="domain" description="PEP-utilising enzyme C-terminal" evidence="18">
    <location>
        <begin position="490"/>
        <end position="800"/>
    </location>
</feature>
<dbReference type="Pfam" id="PF00391">
    <property type="entry name" value="PEP-utilizers"/>
    <property type="match status" value="1"/>
</dbReference>
<comment type="function">
    <text evidence="2 15">Catalyzes the phosphorylation of pyruvate to phosphoenolpyruvate.</text>
</comment>
<dbReference type="PIRSF" id="PIRSF000854">
    <property type="entry name" value="PEP_synthase"/>
    <property type="match status" value="1"/>
</dbReference>
<dbReference type="PANTHER" id="PTHR43030:SF1">
    <property type="entry name" value="PHOSPHOENOLPYRUVATE SYNTHASE"/>
    <property type="match status" value="1"/>
</dbReference>
<dbReference type="RefSeq" id="WP_136451320.1">
    <property type="nucleotide sequence ID" value="NZ_SSTI01000004.1"/>
</dbReference>
<dbReference type="NCBIfam" id="NF005057">
    <property type="entry name" value="PRK06464.1"/>
    <property type="match status" value="1"/>
</dbReference>
<evidence type="ECO:0000256" key="8">
    <source>
        <dbReference type="ARBA" id="ARBA00022723"/>
    </source>
</evidence>
<keyword evidence="10 15" id="KW-0418">Kinase</keyword>
<comment type="catalytic activity">
    <reaction evidence="14 15">
        <text>pyruvate + ATP + H2O = phosphoenolpyruvate + AMP + phosphate + 2 H(+)</text>
        <dbReference type="Rhea" id="RHEA:11364"/>
        <dbReference type="ChEBI" id="CHEBI:15361"/>
        <dbReference type="ChEBI" id="CHEBI:15377"/>
        <dbReference type="ChEBI" id="CHEBI:15378"/>
        <dbReference type="ChEBI" id="CHEBI:30616"/>
        <dbReference type="ChEBI" id="CHEBI:43474"/>
        <dbReference type="ChEBI" id="CHEBI:58702"/>
        <dbReference type="ChEBI" id="CHEBI:456215"/>
        <dbReference type="EC" id="2.7.9.2"/>
    </reaction>
</comment>
<evidence type="ECO:0000259" key="17">
    <source>
        <dbReference type="Pfam" id="PF01326"/>
    </source>
</evidence>
<comment type="pathway">
    <text evidence="3 15">Carbohydrate biosynthesis; gluconeogenesis.</text>
</comment>
<dbReference type="Gene3D" id="3.50.30.10">
    <property type="entry name" value="Phosphohistidine domain"/>
    <property type="match status" value="1"/>
</dbReference>
<keyword evidence="20" id="KW-1185">Reference proteome</keyword>
<evidence type="ECO:0000256" key="15">
    <source>
        <dbReference type="PIRNR" id="PIRNR000854"/>
    </source>
</evidence>
<comment type="caution">
    <text evidence="19">The sequence shown here is derived from an EMBL/GenBank/DDBJ whole genome shotgun (WGS) entry which is preliminary data.</text>
</comment>
<organism evidence="19 20">
    <name type="scientific">Sphingomonas olei</name>
    <dbReference type="NCBI Taxonomy" id="1886787"/>
    <lineage>
        <taxon>Bacteria</taxon>
        <taxon>Pseudomonadati</taxon>
        <taxon>Pseudomonadota</taxon>
        <taxon>Alphaproteobacteria</taxon>
        <taxon>Sphingomonadales</taxon>
        <taxon>Sphingomonadaceae</taxon>
        <taxon>Sphingomonas</taxon>
    </lineage>
</organism>
<evidence type="ECO:0000256" key="10">
    <source>
        <dbReference type="ARBA" id="ARBA00022777"/>
    </source>
</evidence>
<keyword evidence="12 15" id="KW-0460">Magnesium</keyword>
<evidence type="ECO:0000313" key="20">
    <source>
        <dbReference type="Proteomes" id="UP000308038"/>
    </source>
</evidence>
<dbReference type="GO" id="GO:0008986">
    <property type="term" value="F:pyruvate, water dikinase activity"/>
    <property type="evidence" value="ECO:0007669"/>
    <property type="project" value="UniProtKB-EC"/>
</dbReference>
<dbReference type="SUPFAM" id="SSF52009">
    <property type="entry name" value="Phosphohistidine domain"/>
    <property type="match status" value="1"/>
</dbReference>
<evidence type="ECO:0000256" key="3">
    <source>
        <dbReference type="ARBA" id="ARBA00004742"/>
    </source>
</evidence>
<evidence type="ECO:0000256" key="6">
    <source>
        <dbReference type="ARBA" id="ARBA00021623"/>
    </source>
</evidence>
<dbReference type="PROSITE" id="PS00742">
    <property type="entry name" value="PEP_ENZYMES_2"/>
    <property type="match status" value="1"/>
</dbReference>
<gene>
    <name evidence="19" type="primary">ppsA</name>
    <name evidence="19" type="ORF">E5988_07225</name>
</gene>
<protein>
    <recommendedName>
        <fullName evidence="6 15">Phosphoenolpyruvate synthase</fullName>
        <shortName evidence="15">PEP synthase</shortName>
        <ecNumber evidence="5 15">2.7.9.2</ecNumber>
    </recommendedName>
    <alternativeName>
        <fullName evidence="13 15">Pyruvate, water dikinase</fullName>
    </alternativeName>
</protein>
<dbReference type="SUPFAM" id="SSF51621">
    <property type="entry name" value="Phosphoenolpyruvate/pyruvate domain"/>
    <property type="match status" value="1"/>
</dbReference>
<name>A0ABY2QLQ3_9SPHN</name>
<dbReference type="InterPro" id="IPR036637">
    <property type="entry name" value="Phosphohistidine_dom_sf"/>
</dbReference>
<feature type="domain" description="PEP-utilising enzyme mobile" evidence="16">
    <location>
        <begin position="396"/>
        <end position="466"/>
    </location>
</feature>
<dbReference type="PRINTS" id="PR01736">
    <property type="entry name" value="PHPHTRNFRASE"/>
</dbReference>
<proteinExistence type="inferred from homology"/>
<keyword evidence="8 15" id="KW-0479">Metal-binding</keyword>
<keyword evidence="7 15" id="KW-0808">Transferase</keyword>
<dbReference type="InterPro" id="IPR000121">
    <property type="entry name" value="PEP_util_C"/>
</dbReference>
<dbReference type="PANTHER" id="PTHR43030">
    <property type="entry name" value="PHOSPHOENOLPYRUVATE SYNTHASE"/>
    <property type="match status" value="1"/>
</dbReference>